<comment type="caution">
    <text evidence="12">The sequence shown here is derived from an EMBL/GenBank/DDBJ whole genome shotgun (WGS) entry which is preliminary data.</text>
</comment>
<evidence type="ECO:0000256" key="8">
    <source>
        <dbReference type="ARBA" id="ARBA00064576"/>
    </source>
</evidence>
<dbReference type="NCBIfam" id="TIGR00625">
    <property type="entry name" value="tfb2"/>
    <property type="match status" value="1"/>
</dbReference>
<proteinExistence type="inferred from homology"/>
<dbReference type="GO" id="GO:0003690">
    <property type="term" value="F:double-stranded DNA binding"/>
    <property type="evidence" value="ECO:0007669"/>
    <property type="project" value="TreeGrafter"/>
</dbReference>
<comment type="subunit">
    <text evidence="8">Component of the 7-subunit TFIIH core complex composed of XPB/ERCC3, XPD/ERCC2, GTF2H1, GTF2H2, GTF2H3, GTF2H4 and GTF2H5, which is active in NER. The core complex associates with the 3-subunit CDK-activating kinase (CAK) module composed of CCNH/cyclin H, CDK7 and MNAT1 to form the 10-subunit holoenzyme (holo-TFIIH) active in transcription. Part of TBP-based Pol II pre-initiation complex (PIC), in which Pol II core assembles with general transcription factors and other specific initiation factors including GTF2E1, GTF2E2, GTF2F1, GTF2F2, TCEA1, ERCC2, ERCC3, GTF2H2, GTF2H3, GTF2H4, GTF2H5, GTF2A1, GTF2A2, GTF2B and TBP; this large multi-subunit PIC complex mediates DNA unwinding and targets Pol II core to the transcription start site where the first phosphodiester bond forms.</text>
</comment>
<comment type="similarity">
    <text evidence="2 10">Belongs to the TFB2 family.</text>
</comment>
<keyword evidence="4 10" id="KW-0805">Transcription regulation</keyword>
<evidence type="ECO:0000256" key="3">
    <source>
        <dbReference type="ARBA" id="ARBA00022763"/>
    </source>
</evidence>
<keyword evidence="7 10" id="KW-0539">Nucleus</keyword>
<keyword evidence="3 10" id="KW-0227">DNA damage</keyword>
<evidence type="ECO:0000259" key="11">
    <source>
        <dbReference type="Pfam" id="PF18307"/>
    </source>
</evidence>
<sequence length="497" mass="57223">MNSLITSGNSSSMKATFGNEAIQLSSSGTSEEFDSMNISLIDYLSKLQPVMLQQLYTSSAACLAVFRELPALAQNFVLRLIFIEQPIPHAVVSSWVKSTTDYQQAEEALSKLHVWKSQQLNSLPGWLLNSSFREGLKSAWLGGGKSRSIFSTLGVDKHKPDLESLDNYAITKRWDSILNFMAGVKLKDYNDNIGETTKKVIFQAGLIESDNQDTLITAAGFQFLLMDISSQIWFFLRKYLELVGEFNLNFIECLSFMFELNFLTLGKSYSTEGMSDSIQTFLQHLREMGLVYQRKRKDGRFYPTRLMIQLFESVRQNFQTSSTSLTATPTPSIKRQGFIVIETNYRIYAYTESPLQIALLTLFIELNYRFPKFIAGFITRDSVRMAFKNGITAKQITHYLTMHAHPNMHLANRTTIIPSTIIDQIFLWEQERNRLTFQEGYLYSQFNSQPDYEALRKYAKDLGVIIFENPSRRLLVVTYAGHEEVKRFWRNHKKERD</sequence>
<evidence type="ECO:0000256" key="10">
    <source>
        <dbReference type="RuleBase" id="RU364024"/>
    </source>
</evidence>
<gene>
    <name evidence="12" type="ORF">RDWZM_000844</name>
</gene>
<dbReference type="PANTHER" id="PTHR13152:SF0">
    <property type="entry name" value="GENERAL TRANSCRIPTION FACTOR IIH SUBUNIT 4"/>
    <property type="match status" value="1"/>
</dbReference>
<evidence type="ECO:0000256" key="5">
    <source>
        <dbReference type="ARBA" id="ARBA00023163"/>
    </source>
</evidence>
<dbReference type="OMA" id="KGFIIIE"/>
<evidence type="ECO:0000256" key="4">
    <source>
        <dbReference type="ARBA" id="ARBA00023015"/>
    </source>
</evidence>
<comment type="subcellular location">
    <subcellularLocation>
        <location evidence="1 10">Nucleus</location>
    </subcellularLocation>
</comment>
<accession>A0A9Q0MAZ6</accession>
<evidence type="ECO:0000256" key="1">
    <source>
        <dbReference type="ARBA" id="ARBA00004123"/>
    </source>
</evidence>
<dbReference type="GO" id="GO:0006366">
    <property type="term" value="P:transcription by RNA polymerase II"/>
    <property type="evidence" value="ECO:0007669"/>
    <property type="project" value="UniProtKB-ARBA"/>
</dbReference>
<dbReference type="GO" id="GO:0001671">
    <property type="term" value="F:ATPase activator activity"/>
    <property type="evidence" value="ECO:0007669"/>
    <property type="project" value="InterPro"/>
</dbReference>
<keyword evidence="13" id="KW-1185">Reference proteome</keyword>
<dbReference type="Gene3D" id="3.30.70.2610">
    <property type="match status" value="1"/>
</dbReference>
<dbReference type="Pfam" id="PF03849">
    <property type="entry name" value="Tfb2"/>
    <property type="match status" value="1"/>
</dbReference>
<comment type="function">
    <text evidence="10">Component of the general transcription and DNA repair factor IIH (TFIIH) core complex which is involved in general and transcription-coupled nucleotide excision repair (NER) of damaged DNA.</text>
</comment>
<dbReference type="FunFam" id="3.30.70.2610:FF:000001">
    <property type="entry name" value="General transcription factor IIH subunit 4"/>
    <property type="match status" value="1"/>
</dbReference>
<dbReference type="Proteomes" id="UP001142055">
    <property type="component" value="Chromosome 1"/>
</dbReference>
<dbReference type="GO" id="GO:0005675">
    <property type="term" value="C:transcription factor TFIIH holo complex"/>
    <property type="evidence" value="ECO:0007669"/>
    <property type="project" value="TreeGrafter"/>
</dbReference>
<organism evidence="12 13">
    <name type="scientific">Blomia tropicalis</name>
    <name type="common">Mite</name>
    <dbReference type="NCBI Taxonomy" id="40697"/>
    <lineage>
        <taxon>Eukaryota</taxon>
        <taxon>Metazoa</taxon>
        <taxon>Ecdysozoa</taxon>
        <taxon>Arthropoda</taxon>
        <taxon>Chelicerata</taxon>
        <taxon>Arachnida</taxon>
        <taxon>Acari</taxon>
        <taxon>Acariformes</taxon>
        <taxon>Sarcoptiformes</taxon>
        <taxon>Astigmata</taxon>
        <taxon>Glycyphagoidea</taxon>
        <taxon>Echimyopodidae</taxon>
        <taxon>Blomia</taxon>
    </lineage>
</organism>
<dbReference type="InterPro" id="IPR004598">
    <property type="entry name" value="TFIIH_p52/Tfb2"/>
</dbReference>
<protein>
    <recommendedName>
        <fullName evidence="9 10">General transcription factor IIH subunit 4</fullName>
    </recommendedName>
</protein>
<evidence type="ECO:0000256" key="6">
    <source>
        <dbReference type="ARBA" id="ARBA00023204"/>
    </source>
</evidence>
<keyword evidence="6 10" id="KW-0234">DNA repair</keyword>
<dbReference type="GO" id="GO:0006289">
    <property type="term" value="P:nucleotide-excision repair"/>
    <property type="evidence" value="ECO:0007669"/>
    <property type="project" value="InterPro"/>
</dbReference>
<evidence type="ECO:0000256" key="2">
    <source>
        <dbReference type="ARBA" id="ARBA00007132"/>
    </source>
</evidence>
<reference evidence="12" key="1">
    <citation type="submission" date="2022-12" db="EMBL/GenBank/DDBJ databases">
        <title>Genome assemblies of Blomia tropicalis.</title>
        <authorList>
            <person name="Cui Y."/>
        </authorList>
    </citation>
    <scope>NUCLEOTIDE SEQUENCE</scope>
    <source>
        <tissue evidence="12">Adult mites</tissue>
    </source>
</reference>
<evidence type="ECO:0000256" key="7">
    <source>
        <dbReference type="ARBA" id="ARBA00023242"/>
    </source>
</evidence>
<name>A0A9Q0MAZ6_BLOTA</name>
<evidence type="ECO:0000313" key="13">
    <source>
        <dbReference type="Proteomes" id="UP001142055"/>
    </source>
</evidence>
<dbReference type="InterPro" id="IPR040662">
    <property type="entry name" value="Tfb2_C"/>
</dbReference>
<evidence type="ECO:0000313" key="12">
    <source>
        <dbReference type="EMBL" id="KAJ6222299.1"/>
    </source>
</evidence>
<feature type="domain" description="Transcription factor Tfb2 C-terminal" evidence="11">
    <location>
        <begin position="423"/>
        <end position="490"/>
    </location>
</feature>
<dbReference type="Pfam" id="PF18307">
    <property type="entry name" value="Tfb2_C"/>
    <property type="match status" value="1"/>
</dbReference>
<dbReference type="AlphaFoldDB" id="A0A9Q0MAZ6"/>
<evidence type="ECO:0000256" key="9">
    <source>
        <dbReference type="ARBA" id="ARBA00070130"/>
    </source>
</evidence>
<keyword evidence="5 10" id="KW-0804">Transcription</keyword>
<dbReference type="PANTHER" id="PTHR13152">
    <property type="entry name" value="TFIIH, POLYPEPTIDE 4"/>
    <property type="match status" value="1"/>
</dbReference>
<dbReference type="EMBL" id="JAPWDV010000001">
    <property type="protein sequence ID" value="KAJ6222299.1"/>
    <property type="molecule type" value="Genomic_DNA"/>
</dbReference>
<dbReference type="GO" id="GO:0000439">
    <property type="term" value="C:transcription factor TFIIH core complex"/>
    <property type="evidence" value="ECO:0007669"/>
    <property type="project" value="InterPro"/>
</dbReference>